<keyword evidence="5" id="KW-0378">Hydrolase</keyword>
<evidence type="ECO:0000259" key="11">
    <source>
        <dbReference type="Pfam" id="PF00912"/>
    </source>
</evidence>
<keyword evidence="3" id="KW-0328">Glycosyltransferase</keyword>
<feature type="domain" description="Glycosyl transferase family 51" evidence="11">
    <location>
        <begin position="82"/>
        <end position="251"/>
    </location>
</feature>
<dbReference type="Pfam" id="PF00905">
    <property type="entry name" value="Transpeptidase"/>
    <property type="match status" value="1"/>
</dbReference>
<dbReference type="InterPro" id="IPR001264">
    <property type="entry name" value="Glyco_trans_51"/>
</dbReference>
<gene>
    <name evidence="12" type="ORF">GCM10022214_83440</name>
</gene>
<comment type="caution">
    <text evidence="12">The sequence shown here is derived from an EMBL/GenBank/DDBJ whole genome shotgun (WGS) entry which is preliminary data.</text>
</comment>
<sequence length="707" mass="76994">MRAGRPRHARTRPKRSFRLPRFLRGGRGLLAAVLSCVLPTATAIAVLYVRTPLPTEPQAGAADEGSTVYYGDGRTPMFRLGANREVVRHHQIPDHLRWAVLAAEDHGFYTGHGVSPKGMLRALMNNASGGDMQGASTITQQLARNYYKGLSRDRTLGRKVKELVVAVKMNRDRPKDEILDLYLNTVYFGRQTSGVQAAARAFFDKDVWQLTVAESALLAAMIQRPEYFRTQGDDAPARALRARWRYVVDGMVAMGRLDRAAAERLRFPRTRREWQGVNLTGQDLLVRQRVLDELETLGIPAQSVVNGRLKIYTGLDRRWMAYAEQAMRRAREPEWPQRVRGGLIAVDPADGTVRALYGGDPERTQHDSLFTPVAQAASGFKPYVLAAALRRGYSVRSVVNGDAPRKFAPDGSLTPLSAPGYLVDNDEKIGSVGRVDLATATALSVNTGYVKLAFEAGLSNVADTAVDLGVPAEALKPFRGQAGIALGIADISAAHQAAGYAAFANGGTPVTPHLITKIVDARGRTVPLPWTWPRRRVLTTEQAAQVTYALRRTVTTGTGRDAALPDREAAGKTGSTDRHRAAWFVGYVPQLSTAVVMADTQGRTLRNLPGHPGEVSGETGPTRIWRSFMEKATRDLPVEPFPTPAFTGEAHNWDTDPQHATPPATRSSPSASSPAASSRATKPVTPRPETTARGLGRTPPKPSVPRR</sequence>
<proteinExistence type="predicted"/>
<evidence type="ECO:0000256" key="6">
    <source>
        <dbReference type="ARBA" id="ARBA00023268"/>
    </source>
</evidence>
<dbReference type="PANTHER" id="PTHR32282">
    <property type="entry name" value="BINDING PROTEIN TRANSPEPTIDASE, PUTATIVE-RELATED"/>
    <property type="match status" value="1"/>
</dbReference>
<dbReference type="SUPFAM" id="SSF53955">
    <property type="entry name" value="Lysozyme-like"/>
    <property type="match status" value="1"/>
</dbReference>
<keyword evidence="2" id="KW-0645">Protease</keyword>
<evidence type="ECO:0000256" key="4">
    <source>
        <dbReference type="ARBA" id="ARBA00022679"/>
    </source>
</evidence>
<evidence type="ECO:0000256" key="2">
    <source>
        <dbReference type="ARBA" id="ARBA00022670"/>
    </source>
</evidence>
<comment type="catalytic activity">
    <reaction evidence="7">
        <text>Preferential cleavage: (Ac)2-L-Lys-D-Ala-|-D-Ala. Also transpeptidation of peptidyl-alanyl moieties that are N-acyl substituents of D-alanine.</text>
        <dbReference type="EC" id="3.4.16.4"/>
    </reaction>
</comment>
<evidence type="ECO:0000256" key="8">
    <source>
        <dbReference type="ARBA" id="ARBA00049902"/>
    </source>
</evidence>
<keyword evidence="1" id="KW-0121">Carboxypeptidase</keyword>
<keyword evidence="13" id="KW-1185">Reference proteome</keyword>
<name>A0ABP7X456_9ACTN</name>
<evidence type="ECO:0000256" key="3">
    <source>
        <dbReference type="ARBA" id="ARBA00022676"/>
    </source>
</evidence>
<dbReference type="EMBL" id="BAAAZG010000080">
    <property type="protein sequence ID" value="GAA4104396.1"/>
    <property type="molecule type" value="Genomic_DNA"/>
</dbReference>
<evidence type="ECO:0000313" key="13">
    <source>
        <dbReference type="Proteomes" id="UP001500683"/>
    </source>
</evidence>
<feature type="compositionally biased region" description="Low complexity" evidence="9">
    <location>
        <begin position="661"/>
        <end position="681"/>
    </location>
</feature>
<evidence type="ECO:0000256" key="7">
    <source>
        <dbReference type="ARBA" id="ARBA00034000"/>
    </source>
</evidence>
<dbReference type="InterPro" id="IPR023346">
    <property type="entry name" value="Lysozyme-like_dom_sf"/>
</dbReference>
<evidence type="ECO:0000256" key="5">
    <source>
        <dbReference type="ARBA" id="ARBA00022801"/>
    </source>
</evidence>
<feature type="domain" description="Penicillin-binding protein transpeptidase" evidence="10">
    <location>
        <begin position="342"/>
        <end position="598"/>
    </location>
</feature>
<protein>
    <submittedName>
        <fullName evidence="12">Transglycosylase domain-containing protein</fullName>
    </submittedName>
</protein>
<reference evidence="13" key="1">
    <citation type="journal article" date="2019" name="Int. J. Syst. Evol. Microbiol.">
        <title>The Global Catalogue of Microorganisms (GCM) 10K type strain sequencing project: providing services to taxonomists for standard genome sequencing and annotation.</title>
        <authorList>
            <consortium name="The Broad Institute Genomics Platform"/>
            <consortium name="The Broad Institute Genome Sequencing Center for Infectious Disease"/>
            <person name="Wu L."/>
            <person name="Ma J."/>
        </authorList>
    </citation>
    <scope>NUCLEOTIDE SEQUENCE [LARGE SCALE GENOMIC DNA]</scope>
    <source>
        <strain evidence="13">JCM 16702</strain>
    </source>
</reference>
<feature type="region of interest" description="Disordered" evidence="9">
    <location>
        <begin position="635"/>
        <end position="707"/>
    </location>
</feature>
<dbReference type="Gene3D" id="1.10.3810.10">
    <property type="entry name" value="Biosynthetic peptidoglycan transglycosylase-like"/>
    <property type="match status" value="1"/>
</dbReference>
<keyword evidence="6" id="KW-0511">Multifunctional enzyme</keyword>
<organism evidence="12 13">
    <name type="scientific">Actinomadura miaoliensis</name>
    <dbReference type="NCBI Taxonomy" id="430685"/>
    <lineage>
        <taxon>Bacteria</taxon>
        <taxon>Bacillati</taxon>
        <taxon>Actinomycetota</taxon>
        <taxon>Actinomycetes</taxon>
        <taxon>Streptosporangiales</taxon>
        <taxon>Thermomonosporaceae</taxon>
        <taxon>Actinomadura</taxon>
    </lineage>
</organism>
<dbReference type="Proteomes" id="UP001500683">
    <property type="component" value="Unassembled WGS sequence"/>
</dbReference>
<evidence type="ECO:0000256" key="9">
    <source>
        <dbReference type="SAM" id="MobiDB-lite"/>
    </source>
</evidence>
<comment type="catalytic activity">
    <reaction evidence="8">
        <text>[GlcNAc-(1-&gt;4)-Mur2Ac(oyl-L-Ala-gamma-D-Glu-L-Lys-D-Ala-D-Ala)](n)-di-trans,octa-cis-undecaprenyl diphosphate + beta-D-GlcNAc-(1-&gt;4)-Mur2Ac(oyl-L-Ala-gamma-D-Glu-L-Lys-D-Ala-D-Ala)-di-trans,octa-cis-undecaprenyl diphosphate = [GlcNAc-(1-&gt;4)-Mur2Ac(oyl-L-Ala-gamma-D-Glu-L-Lys-D-Ala-D-Ala)](n+1)-di-trans,octa-cis-undecaprenyl diphosphate + di-trans,octa-cis-undecaprenyl diphosphate + H(+)</text>
        <dbReference type="Rhea" id="RHEA:23708"/>
        <dbReference type="Rhea" id="RHEA-COMP:9602"/>
        <dbReference type="Rhea" id="RHEA-COMP:9603"/>
        <dbReference type="ChEBI" id="CHEBI:15378"/>
        <dbReference type="ChEBI" id="CHEBI:58405"/>
        <dbReference type="ChEBI" id="CHEBI:60033"/>
        <dbReference type="ChEBI" id="CHEBI:78435"/>
        <dbReference type="EC" id="2.4.99.28"/>
    </reaction>
</comment>
<dbReference type="PANTHER" id="PTHR32282:SF34">
    <property type="entry name" value="PENICILLIN-BINDING PROTEIN 1A"/>
    <property type="match status" value="1"/>
</dbReference>
<keyword evidence="4" id="KW-0808">Transferase</keyword>
<dbReference type="InterPro" id="IPR036950">
    <property type="entry name" value="PBP_transglycosylase"/>
</dbReference>
<dbReference type="InterPro" id="IPR050396">
    <property type="entry name" value="Glycosyltr_51/Transpeptidase"/>
</dbReference>
<accession>A0ABP7X456</accession>
<dbReference type="SUPFAM" id="SSF56601">
    <property type="entry name" value="beta-lactamase/transpeptidase-like"/>
    <property type="match status" value="1"/>
</dbReference>
<dbReference type="InterPro" id="IPR012338">
    <property type="entry name" value="Beta-lactam/transpept-like"/>
</dbReference>
<dbReference type="Pfam" id="PF00912">
    <property type="entry name" value="Transgly"/>
    <property type="match status" value="1"/>
</dbReference>
<dbReference type="RefSeq" id="WP_344958741.1">
    <property type="nucleotide sequence ID" value="NZ_BAAAZG010000080.1"/>
</dbReference>
<dbReference type="Gene3D" id="3.40.710.10">
    <property type="entry name" value="DD-peptidase/beta-lactamase superfamily"/>
    <property type="match status" value="1"/>
</dbReference>
<feature type="compositionally biased region" description="Basic and acidic residues" evidence="9">
    <location>
        <begin position="563"/>
        <end position="576"/>
    </location>
</feature>
<evidence type="ECO:0000313" key="12">
    <source>
        <dbReference type="EMBL" id="GAA4104396.1"/>
    </source>
</evidence>
<dbReference type="InterPro" id="IPR001460">
    <property type="entry name" value="PCN-bd_Tpept"/>
</dbReference>
<evidence type="ECO:0000259" key="10">
    <source>
        <dbReference type="Pfam" id="PF00905"/>
    </source>
</evidence>
<feature type="region of interest" description="Disordered" evidence="9">
    <location>
        <begin position="557"/>
        <end position="576"/>
    </location>
</feature>
<evidence type="ECO:0000256" key="1">
    <source>
        <dbReference type="ARBA" id="ARBA00022645"/>
    </source>
</evidence>